<evidence type="ECO:0000256" key="2">
    <source>
        <dbReference type="SAM" id="MobiDB-lite"/>
    </source>
</evidence>
<dbReference type="InParanoid" id="A0A2T3AJM2"/>
<feature type="compositionally biased region" description="Basic and acidic residues" evidence="2">
    <location>
        <begin position="1"/>
        <end position="11"/>
    </location>
</feature>
<evidence type="ECO:0000313" key="4">
    <source>
        <dbReference type="Proteomes" id="UP000241462"/>
    </source>
</evidence>
<protein>
    <submittedName>
        <fullName evidence="3">Uncharacterized protein</fullName>
    </submittedName>
</protein>
<evidence type="ECO:0000256" key="1">
    <source>
        <dbReference type="SAM" id="Coils"/>
    </source>
</evidence>
<dbReference type="STRING" id="2025994.A0A2T3AJM2"/>
<proteinExistence type="predicted"/>
<organism evidence="3 4">
    <name type="scientific">Coniella lustricola</name>
    <dbReference type="NCBI Taxonomy" id="2025994"/>
    <lineage>
        <taxon>Eukaryota</taxon>
        <taxon>Fungi</taxon>
        <taxon>Dikarya</taxon>
        <taxon>Ascomycota</taxon>
        <taxon>Pezizomycotina</taxon>
        <taxon>Sordariomycetes</taxon>
        <taxon>Sordariomycetidae</taxon>
        <taxon>Diaporthales</taxon>
        <taxon>Schizoparmaceae</taxon>
        <taxon>Coniella</taxon>
    </lineage>
</organism>
<feature type="coiled-coil region" evidence="1">
    <location>
        <begin position="379"/>
        <end position="413"/>
    </location>
</feature>
<accession>A0A2T3AJM2</accession>
<gene>
    <name evidence="3" type="ORF">BD289DRAFT_423281</name>
</gene>
<name>A0A2T3AJM2_9PEZI</name>
<evidence type="ECO:0000313" key="3">
    <source>
        <dbReference type="EMBL" id="PSS00777.1"/>
    </source>
</evidence>
<reference evidence="3 4" key="1">
    <citation type="journal article" date="2018" name="Mycol. Prog.">
        <title>Coniella lustricola, a new species from submerged detritus.</title>
        <authorList>
            <person name="Raudabaugh D.B."/>
            <person name="Iturriaga T."/>
            <person name="Carver A."/>
            <person name="Mondo S."/>
            <person name="Pangilinan J."/>
            <person name="Lipzen A."/>
            <person name="He G."/>
            <person name="Amirebrahimi M."/>
            <person name="Grigoriev I.V."/>
            <person name="Miller A.N."/>
        </authorList>
    </citation>
    <scope>NUCLEOTIDE SEQUENCE [LARGE SCALE GENOMIC DNA]</scope>
    <source>
        <strain evidence="3 4">B22-T-1</strain>
    </source>
</reference>
<keyword evidence="4" id="KW-1185">Reference proteome</keyword>
<sequence length="528" mass="58873">MSRPKTAKDEPPISPARLSSSMRRLPTQDSDYSDVATDEQLANDADALIRSSRRSPDQMDGVNDFGLTGSPCSKLCGDAKDNMATQGVNLATQCPPSLQPKSLFHQKEALINKYRQSNKLSMLESQQNSQTITDNQADAESGANKVRGLAAMFDSAAKASSFIPTPDGLVQRKRKEAARVVSPYMRNPIPRASCMQDTPLSAPVPLTECSRISITLEAPRGQYEQNHKIQTGHSLVAIGNLRQSEDRSTPSRLPIRKKASGPSSAPLPQFDCSFKPTRLTRRTGQKGYHFTPTPSSRTRNGYQVRSPFFSQDPPSNKIENQGISTASTSSSLSMRRSHNTTSLRDQIHNLKLALSAKAEDFAQLLFELEEVKSVEKVQQDQLRDDLDRAREDSEQWRRRAEKAEERVVELEWSNMHIEGAKGSRHSLLNRRTENNYSLNHGLAHVNSENYSAQKLTAKMNQSPRRTFASSPRNVSGADRVGDILSECSSSTVVRNISNKEAEIQEDRHWDETGEMHHFVPPELTGERF</sequence>
<keyword evidence="1" id="KW-0175">Coiled coil</keyword>
<feature type="region of interest" description="Disordered" evidence="2">
    <location>
        <begin position="241"/>
        <end position="340"/>
    </location>
</feature>
<feature type="compositionally biased region" description="Low complexity" evidence="2">
    <location>
        <begin position="324"/>
        <end position="334"/>
    </location>
</feature>
<feature type="compositionally biased region" description="Polar residues" evidence="2">
    <location>
        <begin position="17"/>
        <end position="30"/>
    </location>
</feature>
<dbReference type="Proteomes" id="UP000241462">
    <property type="component" value="Unassembled WGS sequence"/>
</dbReference>
<feature type="region of interest" description="Disordered" evidence="2">
    <location>
        <begin position="1"/>
        <end position="62"/>
    </location>
</feature>
<feature type="compositionally biased region" description="Polar residues" evidence="2">
    <location>
        <begin position="292"/>
        <end position="323"/>
    </location>
</feature>
<dbReference type="EMBL" id="KZ678381">
    <property type="protein sequence ID" value="PSS00777.1"/>
    <property type="molecule type" value="Genomic_DNA"/>
</dbReference>
<dbReference type="AlphaFoldDB" id="A0A2T3AJM2"/>